<dbReference type="GO" id="GO:0009737">
    <property type="term" value="P:response to abscisic acid"/>
    <property type="evidence" value="ECO:0007669"/>
    <property type="project" value="TreeGrafter"/>
</dbReference>
<evidence type="ECO:0000256" key="1">
    <source>
        <dbReference type="ARBA" id="ARBA00008403"/>
    </source>
</evidence>
<feature type="compositionally biased region" description="Basic and acidic residues" evidence="3">
    <location>
        <begin position="13"/>
        <end position="22"/>
    </location>
</feature>
<dbReference type="EMBL" id="GQ228834">
    <property type="protein sequence ID" value="ACT10283.1"/>
    <property type="molecule type" value="mRNA"/>
</dbReference>
<dbReference type="InterPro" id="IPR030513">
    <property type="entry name" value="Dehydrin_CS"/>
</dbReference>
<dbReference type="PROSITE" id="PS00823">
    <property type="entry name" value="DEHYDRIN_2"/>
    <property type="match status" value="1"/>
</dbReference>
<feature type="region of interest" description="Disordered" evidence="3">
    <location>
        <begin position="181"/>
        <end position="251"/>
    </location>
</feature>
<name>C6KID8_CAMSI</name>
<comment type="similarity">
    <text evidence="1 2">Belongs to the plant dehydrin family.</text>
</comment>
<feature type="compositionally biased region" description="Basic and acidic residues" evidence="3">
    <location>
        <begin position="124"/>
        <end position="142"/>
    </location>
</feature>
<proteinExistence type="evidence at transcript level"/>
<dbReference type="GO" id="GO:0005829">
    <property type="term" value="C:cytosol"/>
    <property type="evidence" value="ECO:0007669"/>
    <property type="project" value="TreeGrafter"/>
</dbReference>
<dbReference type="InterPro" id="IPR000167">
    <property type="entry name" value="Dehydrin"/>
</dbReference>
<sequence>MAEEHHHHHHHHLGDEKSHDECESTVISSTNTDEVEVETQDRGLFGFMGNKEEEKKPEEEVMVTEFEKVHVSEPEPKFEDCKEKEKKHDLLEKLPRSNSSSSSSSDEEYEDENGEKKKKKKNKGPIEKIKEKISGDKEEENIEKYEAVVTPLPPKEKYEEEVVVEHGELAQQEEKKGIFEKIKGKLPGQNKKAEEVPPPPPAAEYAAPAAETHSHEAEPKEKKGIFEKIKEKLPGYHSKTEEEKECASPTK</sequence>
<feature type="region of interest" description="Disordered" evidence="3">
    <location>
        <begin position="1"/>
        <end position="142"/>
    </location>
</feature>
<evidence type="ECO:0000313" key="4">
    <source>
        <dbReference type="EMBL" id="ACT10283.1"/>
    </source>
</evidence>
<dbReference type="GO" id="GO:0009631">
    <property type="term" value="P:cold acclimation"/>
    <property type="evidence" value="ECO:0007669"/>
    <property type="project" value="TreeGrafter"/>
</dbReference>
<accession>C6KID8</accession>
<feature type="compositionally biased region" description="Basic residues" evidence="3">
    <location>
        <begin position="1"/>
        <end position="12"/>
    </location>
</feature>
<dbReference type="PANTHER" id="PTHR33346:SF2">
    <property type="entry name" value="DEHYDRIN ERD14"/>
    <property type="match status" value="1"/>
</dbReference>
<feature type="compositionally biased region" description="Basic and acidic residues" evidence="3">
    <location>
        <begin position="212"/>
        <end position="251"/>
    </location>
</feature>
<dbReference type="GO" id="GO:0009414">
    <property type="term" value="P:response to water deprivation"/>
    <property type="evidence" value="ECO:0007669"/>
    <property type="project" value="TreeGrafter"/>
</dbReference>
<dbReference type="Pfam" id="PF00257">
    <property type="entry name" value="Dehydrin"/>
    <property type="match status" value="1"/>
</dbReference>
<feature type="compositionally biased region" description="Basic and acidic residues" evidence="3">
    <location>
        <begin position="50"/>
        <end position="95"/>
    </location>
</feature>
<dbReference type="PANTHER" id="PTHR33346">
    <property type="entry name" value="DEHYDRIN XERO 2-RELATED"/>
    <property type="match status" value="1"/>
</dbReference>
<evidence type="ECO:0000256" key="2">
    <source>
        <dbReference type="RuleBase" id="RU003995"/>
    </source>
</evidence>
<evidence type="ECO:0000256" key="3">
    <source>
        <dbReference type="SAM" id="MobiDB-lite"/>
    </source>
</evidence>
<protein>
    <submittedName>
        <fullName evidence="4">Dehydrin</fullName>
    </submittedName>
</protein>
<gene>
    <name evidence="4" type="primary">sk2</name>
</gene>
<dbReference type="GO" id="GO:0016020">
    <property type="term" value="C:membrane"/>
    <property type="evidence" value="ECO:0007669"/>
    <property type="project" value="TreeGrafter"/>
</dbReference>
<organism evidence="4">
    <name type="scientific">Camellia sinensis</name>
    <name type="common">Tea plant</name>
    <name type="synonym">Thea sinensis</name>
    <dbReference type="NCBI Taxonomy" id="4442"/>
    <lineage>
        <taxon>Eukaryota</taxon>
        <taxon>Viridiplantae</taxon>
        <taxon>Streptophyta</taxon>
        <taxon>Embryophyta</taxon>
        <taxon>Tracheophyta</taxon>
        <taxon>Spermatophyta</taxon>
        <taxon>Magnoliopsida</taxon>
        <taxon>eudicotyledons</taxon>
        <taxon>Gunneridae</taxon>
        <taxon>Pentapetalae</taxon>
        <taxon>asterids</taxon>
        <taxon>Ericales</taxon>
        <taxon>Theaceae</taxon>
        <taxon>Camellia</taxon>
    </lineage>
</organism>
<reference evidence="4" key="1">
    <citation type="submission" date="2009-06" db="EMBL/GenBank/DDBJ databases">
        <title>Construction of SSH cDNA libraries of Camellia sinensis under cold stress and cloning of dehydrin genes.</title>
        <authorList>
            <person name="Li Y."/>
            <person name="Chen L."/>
            <person name="Fang C."/>
            <person name="Wang Y."/>
            <person name="Jiang C."/>
        </authorList>
    </citation>
    <scope>NUCLEOTIDE SEQUENCE</scope>
</reference>
<dbReference type="AlphaFoldDB" id="C6KID8"/>